<dbReference type="PANTHER" id="PTHR43537">
    <property type="entry name" value="TRANSCRIPTIONAL REGULATOR, GNTR FAMILY"/>
    <property type="match status" value="1"/>
</dbReference>
<dbReference type="SUPFAM" id="SSF46785">
    <property type="entry name" value="Winged helix' DNA-binding domain"/>
    <property type="match status" value="1"/>
</dbReference>
<dbReference type="Gene3D" id="1.10.10.10">
    <property type="entry name" value="Winged helix-like DNA-binding domain superfamily/Winged helix DNA-binding domain"/>
    <property type="match status" value="1"/>
</dbReference>
<dbReference type="STRING" id="665467.SAMN02982931_00238"/>
<dbReference type="AlphaFoldDB" id="A0A1G6A6L9"/>
<evidence type="ECO:0000256" key="1">
    <source>
        <dbReference type="ARBA" id="ARBA00023015"/>
    </source>
</evidence>
<dbReference type="CDD" id="cd07377">
    <property type="entry name" value="WHTH_GntR"/>
    <property type="match status" value="1"/>
</dbReference>
<keyword evidence="2" id="KW-0238">DNA-binding</keyword>
<dbReference type="PANTHER" id="PTHR43537:SF24">
    <property type="entry name" value="GLUCONATE OPERON TRANSCRIPTIONAL REPRESSOR"/>
    <property type="match status" value="1"/>
</dbReference>
<dbReference type="Proteomes" id="UP000199071">
    <property type="component" value="Unassembled WGS sequence"/>
</dbReference>
<keyword evidence="3" id="KW-0804">Transcription</keyword>
<dbReference type="Gene3D" id="1.20.120.530">
    <property type="entry name" value="GntR ligand-binding domain-like"/>
    <property type="match status" value="1"/>
</dbReference>
<evidence type="ECO:0000313" key="6">
    <source>
        <dbReference type="Proteomes" id="UP000199071"/>
    </source>
</evidence>
<dbReference type="SMART" id="SM00345">
    <property type="entry name" value="HTH_GNTR"/>
    <property type="match status" value="1"/>
</dbReference>
<name>A0A1G6A6L9_9HYPH</name>
<dbReference type="InterPro" id="IPR000524">
    <property type="entry name" value="Tscrpt_reg_HTH_GntR"/>
</dbReference>
<sequence>MQRPSLRIAASQMTDAQRELEPLTPKTLVDQAVEAIIQAAATGVFLPGDRVIEAEVARRLNVSRVPIREALRLLESQGILVNVPYRGMRLMEVDAGRLRKILEVRLALETFAAFKLQEMCKTDPATIAPLDRICADLVAAAKRGDTYGIATLDTKFHRTLCTLTGNEVLVATWEPLSSQLTIIFGLATLQIDMESIAREHSDLADLIRSGRRSALEANLRLHILDSPQSIDFDALIERRKASAGRKKR</sequence>
<dbReference type="Pfam" id="PF07729">
    <property type="entry name" value="FCD"/>
    <property type="match status" value="1"/>
</dbReference>
<gene>
    <name evidence="5" type="ORF">SAMN02982931_00238</name>
</gene>
<evidence type="ECO:0000256" key="2">
    <source>
        <dbReference type="ARBA" id="ARBA00023125"/>
    </source>
</evidence>
<dbReference type="PROSITE" id="PS50949">
    <property type="entry name" value="HTH_GNTR"/>
    <property type="match status" value="1"/>
</dbReference>
<dbReference type="SMART" id="SM00895">
    <property type="entry name" value="FCD"/>
    <property type="match status" value="1"/>
</dbReference>
<dbReference type="Pfam" id="PF00392">
    <property type="entry name" value="GntR"/>
    <property type="match status" value="1"/>
</dbReference>
<feature type="domain" description="HTH gntR-type" evidence="4">
    <location>
        <begin position="26"/>
        <end position="93"/>
    </location>
</feature>
<keyword evidence="6" id="KW-1185">Reference proteome</keyword>
<accession>A0A1G6A6L9</accession>
<protein>
    <submittedName>
        <fullName evidence="5">Transcriptional regulator, GntR family</fullName>
    </submittedName>
</protein>
<dbReference type="InterPro" id="IPR036388">
    <property type="entry name" value="WH-like_DNA-bd_sf"/>
</dbReference>
<evidence type="ECO:0000259" key="4">
    <source>
        <dbReference type="PROSITE" id="PS50949"/>
    </source>
</evidence>
<dbReference type="InterPro" id="IPR011711">
    <property type="entry name" value="GntR_C"/>
</dbReference>
<keyword evidence="1" id="KW-0805">Transcription regulation</keyword>
<organism evidence="5 6">
    <name type="scientific">Bauldia litoralis</name>
    <dbReference type="NCBI Taxonomy" id="665467"/>
    <lineage>
        <taxon>Bacteria</taxon>
        <taxon>Pseudomonadati</taxon>
        <taxon>Pseudomonadota</taxon>
        <taxon>Alphaproteobacteria</taxon>
        <taxon>Hyphomicrobiales</taxon>
        <taxon>Kaistiaceae</taxon>
        <taxon>Bauldia</taxon>
    </lineage>
</organism>
<dbReference type="EMBL" id="FMXQ01000001">
    <property type="protein sequence ID" value="SDB04111.1"/>
    <property type="molecule type" value="Genomic_DNA"/>
</dbReference>
<evidence type="ECO:0000256" key="3">
    <source>
        <dbReference type="ARBA" id="ARBA00023163"/>
    </source>
</evidence>
<proteinExistence type="predicted"/>
<reference evidence="5 6" key="1">
    <citation type="submission" date="2016-10" db="EMBL/GenBank/DDBJ databases">
        <authorList>
            <person name="de Groot N.N."/>
        </authorList>
    </citation>
    <scope>NUCLEOTIDE SEQUENCE [LARGE SCALE GENOMIC DNA]</scope>
    <source>
        <strain evidence="5 6">ATCC 35022</strain>
    </source>
</reference>
<dbReference type="InterPro" id="IPR008920">
    <property type="entry name" value="TF_FadR/GntR_C"/>
</dbReference>
<dbReference type="SUPFAM" id="SSF48008">
    <property type="entry name" value="GntR ligand-binding domain-like"/>
    <property type="match status" value="1"/>
</dbReference>
<evidence type="ECO:0000313" key="5">
    <source>
        <dbReference type="EMBL" id="SDB04111.1"/>
    </source>
</evidence>
<dbReference type="GO" id="GO:0003677">
    <property type="term" value="F:DNA binding"/>
    <property type="evidence" value="ECO:0007669"/>
    <property type="project" value="UniProtKB-KW"/>
</dbReference>
<dbReference type="GO" id="GO:0003700">
    <property type="term" value="F:DNA-binding transcription factor activity"/>
    <property type="evidence" value="ECO:0007669"/>
    <property type="project" value="InterPro"/>
</dbReference>
<dbReference type="PRINTS" id="PR00035">
    <property type="entry name" value="HTHGNTR"/>
</dbReference>
<dbReference type="InterPro" id="IPR036390">
    <property type="entry name" value="WH_DNA-bd_sf"/>
</dbReference>